<dbReference type="GO" id="GO:0030154">
    <property type="term" value="P:cell differentiation"/>
    <property type="evidence" value="ECO:0007669"/>
    <property type="project" value="UniProtKB-KW"/>
</dbReference>
<feature type="region of interest" description="Disordered" evidence="6">
    <location>
        <begin position="1118"/>
        <end position="1140"/>
    </location>
</feature>
<evidence type="ECO:0008006" key="9">
    <source>
        <dbReference type="Google" id="ProtNLM"/>
    </source>
</evidence>
<evidence type="ECO:0000256" key="5">
    <source>
        <dbReference type="SAM" id="Coils"/>
    </source>
</evidence>
<keyword evidence="4" id="KW-0287">Flowering</keyword>
<dbReference type="Pfam" id="PF07899">
    <property type="entry name" value="Frigida"/>
    <property type="match status" value="2"/>
</dbReference>
<feature type="region of interest" description="Disordered" evidence="6">
    <location>
        <begin position="1"/>
        <end position="33"/>
    </location>
</feature>
<evidence type="ECO:0000256" key="3">
    <source>
        <dbReference type="ARBA" id="ARBA00022782"/>
    </source>
</evidence>
<comment type="caution">
    <text evidence="7">The sequence shown here is derived from an EMBL/GenBank/DDBJ whole genome shotgun (WGS) entry which is preliminary data.</text>
</comment>
<keyword evidence="3" id="KW-0221">Differentiation</keyword>
<evidence type="ECO:0000256" key="4">
    <source>
        <dbReference type="ARBA" id="ARBA00023089"/>
    </source>
</evidence>
<feature type="region of interest" description="Disordered" evidence="6">
    <location>
        <begin position="953"/>
        <end position="972"/>
    </location>
</feature>
<proteinExistence type="inferred from homology"/>
<feature type="compositionally biased region" description="Basic and acidic residues" evidence="6">
    <location>
        <begin position="996"/>
        <end position="1017"/>
    </location>
</feature>
<sequence length="1585" mass="177277">MDTGAPMLSTLEATPHPSNSPDVTNTLTGDIPPPRSVKTINELRSFSAALSAFISRYDELQSQISFVTSEIESKLSNHLVEVTANPKQSPLTRLLETDCDRTITVFPEAVVAERNPRESESEIEGVGVLKSCEDIDVFEKDVESDSLNKCEEIVTLNKTDESVCDQTITVVAEAIVSGQNTNRTAANSERVHENATTPKILEGKLVQKRKSSKRACFGHKNIPHQPKHVVKKPNVVDASNCPEEIDVFEKPVEIDIKKKATETETSKESVISILESLCQSMSYKKMKAHVAKHISEMTNLRNEIAKALKLAKDPAKLVLNSIGRFFVQGSKPSCKGYCFRREDQKVGRLASVLILECFVMISSDGGIEIAKQDQEYAAAQAVIWKNRMIKEGGLRQTEEVDARGLLLLVCGFRIQDHGFMIQDIVDLIKSSNVKGISAALCRSAFLIPKIPEVIFFMVKNDLEVDAVDLAYTFGLDGMCDPQNILTTYLHKKLEDIQNGSSIEMLESMKQQLLDLESVKQCLESHNVDPSMLLPEFQINEKIRNLEKEINEGKLIQKRKSLENPIHHESKRACFGHENLPHQQEDVLKKPEIVDASSNPEELDAFKKSVEIGGSKKCEETVPETSCDQTTTAVPEAIISEQNPNGAVADCEHMEENVRTPEILEECDVSMKPEEIETLKETEETVPENSCDQAITAVPEVIVSEQNPKGMATNCEAIVPETCDQTITTVPEAIVAEQNPNGMATDCEQIPENVRTPESVEETDVTMKPEEIDSMKKTEETVPEASCNQTMTTLPEAIVSEQIPNGMVADNEQFHENVRTPEIHEEIHLSKSEHTDYCKSPEKIDALHPEEIARPPKVLEEVDVSKKPEVISTSKKPRVISTSKKPGVIGKSKKPGAIGKSKKPGAISASKKPETISTSKKLLETDILNKPEQTDICKNFDEIDALKEHGETGIEKKATKTGTSKKPEVISTSNKLKQTDILNKSEQTNICKNTEVDTSKKHAETGIEKKATNTETSKKPKVISTSKKPKVISTFKKLKQADILNKPEQTDLCKNLEEVNSSQKHAEIGVEKKATKTETSKKPEVISTSKKSKVISTSKNLKQTDVLNKPEQTDFCKNTEKDTTKKHAETGIEKKATKTESSKKSVISELESLCRSMSSKEMKRHLATHISEMSNLRHEIAKALKLAKDPAKLVLDSIGGFYVQSSRSYCKGYGSQQEHQNAGKLASVLILECFVMIRSDGIEIEKRDREYAAAEAVIWRKRMIRDGGGLRHTDKVDARGLLLLISGFGIQDRVFTIKDITELIRASKAKEIATVLRRSVSLVSKIPEVVDWMMKNNLEIEAVDMAYAFGLEDKCHTKKMLSKFLDKKIKDIRNGNGSRIKLEAAKRQLTDLISVRQCLESHNIDPSMLLPDFEINKRIQNLEKEINEEILFRKRESLESPIHREPKRARLGHTNMPHQQKHVDHYDMRQLTPPSTRHLYLDRNHSNSYITNYLHPSVLNAPRGLAGGLRGSYDQMVHLDNVQPYGHYTRHVQAYAPETYCRPPELSPLESFPAFLDPPHGLPLRQATSLDLYRFADMVENEVRYS</sequence>
<evidence type="ECO:0000256" key="1">
    <source>
        <dbReference type="ARBA" id="ARBA00008956"/>
    </source>
</evidence>
<organism evidence="7 8">
    <name type="scientific">Tagetes erecta</name>
    <name type="common">African marigold</name>
    <dbReference type="NCBI Taxonomy" id="13708"/>
    <lineage>
        <taxon>Eukaryota</taxon>
        <taxon>Viridiplantae</taxon>
        <taxon>Streptophyta</taxon>
        <taxon>Embryophyta</taxon>
        <taxon>Tracheophyta</taxon>
        <taxon>Spermatophyta</taxon>
        <taxon>Magnoliopsida</taxon>
        <taxon>eudicotyledons</taxon>
        <taxon>Gunneridae</taxon>
        <taxon>Pentapetalae</taxon>
        <taxon>asterids</taxon>
        <taxon>campanulids</taxon>
        <taxon>Asterales</taxon>
        <taxon>Asteraceae</taxon>
        <taxon>Asteroideae</taxon>
        <taxon>Heliantheae alliance</taxon>
        <taxon>Tageteae</taxon>
        <taxon>Tagetes</taxon>
    </lineage>
</organism>
<dbReference type="PANTHER" id="PTHR31791">
    <property type="entry name" value="FRIGIDA-LIKE PROTEIN 3-RELATED"/>
    <property type="match status" value="1"/>
</dbReference>
<comment type="similarity">
    <text evidence="1">Belongs to the Frigida family.</text>
</comment>
<feature type="compositionally biased region" description="Polar residues" evidence="6">
    <location>
        <begin position="16"/>
        <end position="28"/>
    </location>
</feature>
<feature type="region of interest" description="Disordered" evidence="6">
    <location>
        <begin position="996"/>
        <end position="1025"/>
    </location>
</feature>
<dbReference type="GO" id="GO:0009908">
    <property type="term" value="P:flower development"/>
    <property type="evidence" value="ECO:0007669"/>
    <property type="project" value="UniProtKB-KW"/>
</dbReference>
<protein>
    <recommendedName>
        <fullName evidence="9">FRIGIDA-like protein</fullName>
    </recommendedName>
</protein>
<reference evidence="7" key="1">
    <citation type="journal article" date="2023" name="bioRxiv">
        <title>Improved chromosome-level genome assembly for marigold (Tagetes erecta).</title>
        <authorList>
            <person name="Jiang F."/>
            <person name="Yuan L."/>
            <person name="Wang S."/>
            <person name="Wang H."/>
            <person name="Xu D."/>
            <person name="Wang A."/>
            <person name="Fan W."/>
        </authorList>
    </citation>
    <scope>NUCLEOTIDE SEQUENCE</scope>
    <source>
        <strain evidence="7">WSJ</strain>
        <tissue evidence="7">Leaf</tissue>
    </source>
</reference>
<keyword evidence="5" id="KW-0175">Coiled coil</keyword>
<dbReference type="EMBL" id="JAUHHV010000011">
    <property type="protein sequence ID" value="KAK1407127.1"/>
    <property type="molecule type" value="Genomic_DNA"/>
</dbReference>
<accession>A0AAD8JR38</accession>
<feature type="region of interest" description="Disordered" evidence="6">
    <location>
        <begin position="872"/>
        <end position="916"/>
    </location>
</feature>
<evidence type="ECO:0000256" key="2">
    <source>
        <dbReference type="ARBA" id="ARBA00022473"/>
    </source>
</evidence>
<evidence type="ECO:0000313" key="8">
    <source>
        <dbReference type="Proteomes" id="UP001229421"/>
    </source>
</evidence>
<feature type="compositionally biased region" description="Polar residues" evidence="6">
    <location>
        <begin position="959"/>
        <end position="972"/>
    </location>
</feature>
<dbReference type="Proteomes" id="UP001229421">
    <property type="component" value="Unassembled WGS sequence"/>
</dbReference>
<evidence type="ECO:0000256" key="6">
    <source>
        <dbReference type="SAM" id="MobiDB-lite"/>
    </source>
</evidence>
<gene>
    <name evidence="7" type="ORF">QVD17_38738</name>
</gene>
<keyword evidence="8" id="KW-1185">Reference proteome</keyword>
<keyword evidence="2" id="KW-0217">Developmental protein</keyword>
<name>A0AAD8JR38_TARER</name>
<dbReference type="InterPro" id="IPR012474">
    <property type="entry name" value="Frigida"/>
</dbReference>
<dbReference type="PANTHER" id="PTHR31791:SF49">
    <property type="entry name" value="INACTIVE PROTEIN FRIGIDA"/>
    <property type="match status" value="1"/>
</dbReference>
<evidence type="ECO:0000313" key="7">
    <source>
        <dbReference type="EMBL" id="KAK1407127.1"/>
    </source>
</evidence>
<feature type="coiled-coil region" evidence="5">
    <location>
        <begin position="283"/>
        <end position="310"/>
    </location>
</feature>